<evidence type="ECO:0000313" key="2">
    <source>
        <dbReference type="Proteomes" id="UP000243579"/>
    </source>
</evidence>
<dbReference type="OrthoDB" id="68728at2759"/>
<evidence type="ECO:0000313" key="1">
    <source>
        <dbReference type="EMBL" id="OQR94909.1"/>
    </source>
</evidence>
<dbReference type="AlphaFoldDB" id="A0A1V9ZAA7"/>
<dbReference type="EMBL" id="JNBR01000347">
    <property type="protein sequence ID" value="OQR94909.1"/>
    <property type="molecule type" value="Genomic_DNA"/>
</dbReference>
<proteinExistence type="predicted"/>
<keyword evidence="2" id="KW-1185">Reference proteome</keyword>
<reference evidence="1 2" key="1">
    <citation type="journal article" date="2014" name="Genome Biol. Evol.">
        <title>The secreted proteins of Achlya hypogyna and Thraustotheca clavata identify the ancestral oomycete secretome and reveal gene acquisitions by horizontal gene transfer.</title>
        <authorList>
            <person name="Misner I."/>
            <person name="Blouin N."/>
            <person name="Leonard G."/>
            <person name="Richards T.A."/>
            <person name="Lane C.E."/>
        </authorList>
    </citation>
    <scope>NUCLEOTIDE SEQUENCE [LARGE SCALE GENOMIC DNA]</scope>
    <source>
        <strain evidence="1 2">ATCC 48635</strain>
    </source>
</reference>
<dbReference type="Proteomes" id="UP000243579">
    <property type="component" value="Unassembled WGS sequence"/>
</dbReference>
<accession>A0A1V9ZAA7</accession>
<protein>
    <submittedName>
        <fullName evidence="1">Uncharacterized protein</fullName>
    </submittedName>
</protein>
<sequence>MLAAPVTSDIRCKYPYKMCPNVRTFKKDGEPHTLCEFHRAKANSIQKIYATKRRHELRMLRKTPPRTRAPPMVLPDPTPFTTSSAPEIDPMDLVDLSVLFEDDDVPVLDNAVTCAQFTPDAACFMASRLFKDRLKLSADDFDILCTLVD</sequence>
<gene>
    <name evidence="1" type="ORF">ACHHYP_00826</name>
</gene>
<comment type="caution">
    <text evidence="1">The sequence shown here is derived from an EMBL/GenBank/DDBJ whole genome shotgun (WGS) entry which is preliminary data.</text>
</comment>
<name>A0A1V9ZAA7_ACHHY</name>
<organism evidence="1 2">
    <name type="scientific">Achlya hypogyna</name>
    <name type="common">Oomycete</name>
    <name type="synonym">Protoachlya hypogyna</name>
    <dbReference type="NCBI Taxonomy" id="1202772"/>
    <lineage>
        <taxon>Eukaryota</taxon>
        <taxon>Sar</taxon>
        <taxon>Stramenopiles</taxon>
        <taxon>Oomycota</taxon>
        <taxon>Saprolegniomycetes</taxon>
        <taxon>Saprolegniales</taxon>
        <taxon>Achlyaceae</taxon>
        <taxon>Achlya</taxon>
    </lineage>
</organism>